<dbReference type="AlphaFoldDB" id="D7CWA6"/>
<evidence type="ECO:0000256" key="2">
    <source>
        <dbReference type="ARBA" id="ARBA00022475"/>
    </source>
</evidence>
<protein>
    <submittedName>
        <fullName evidence="9">Integral membrane protein MviN</fullName>
    </submittedName>
</protein>
<dbReference type="InterPro" id="IPR051050">
    <property type="entry name" value="Lipid_II_flippase_MurJ/MviN"/>
</dbReference>
<keyword evidence="10" id="KW-1185">Reference proteome</keyword>
<feature type="transmembrane region" description="Helical" evidence="8">
    <location>
        <begin position="314"/>
        <end position="337"/>
    </location>
</feature>
<keyword evidence="7 8" id="KW-0472">Membrane</keyword>
<dbReference type="GO" id="GO:0005886">
    <property type="term" value="C:plasma membrane"/>
    <property type="evidence" value="ECO:0007669"/>
    <property type="project" value="UniProtKB-SubCell"/>
</dbReference>
<accession>D7CWA6</accession>
<reference evidence="10" key="1">
    <citation type="submission" date="2010-05" db="EMBL/GenBank/DDBJ databases">
        <title>The complete genome of Truepera radiovictris DSM 17093.</title>
        <authorList>
            <consortium name="US DOE Joint Genome Institute (JGI-PGF)"/>
            <person name="Lucas S."/>
            <person name="Copeland A."/>
            <person name="Lapidus A."/>
            <person name="Glavina del Rio T."/>
            <person name="Dalin E."/>
            <person name="Tice H."/>
            <person name="Bruce D."/>
            <person name="Goodwin L."/>
            <person name="Pitluck S."/>
            <person name="Kyrpides N."/>
            <person name="Mavromatis K."/>
            <person name="Ovchinnikova G."/>
            <person name="Munk A.C."/>
            <person name="Detter J.C."/>
            <person name="Han C."/>
            <person name="Tapia R."/>
            <person name="Land M."/>
            <person name="Hauser L."/>
            <person name="Markowitz V."/>
            <person name="Cheng J.-F."/>
            <person name="Hugenholtz P."/>
            <person name="Woyke T."/>
            <person name="Wu D."/>
            <person name="Tindall B."/>
            <person name="Pomrenke H.G."/>
            <person name="Brambilla E."/>
            <person name="Klenk H.-P."/>
            <person name="Eisen J.A."/>
        </authorList>
    </citation>
    <scope>NUCLEOTIDE SEQUENCE [LARGE SCALE GENOMIC DNA]</scope>
    <source>
        <strain evidence="10">DSM 17093 / CIP 108686 / LMG 22925 / RQ-24</strain>
    </source>
</reference>
<dbReference type="NCBIfam" id="TIGR01695">
    <property type="entry name" value="murJ_mviN"/>
    <property type="match status" value="1"/>
</dbReference>
<evidence type="ECO:0000256" key="5">
    <source>
        <dbReference type="ARBA" id="ARBA00022984"/>
    </source>
</evidence>
<evidence type="ECO:0000256" key="6">
    <source>
        <dbReference type="ARBA" id="ARBA00022989"/>
    </source>
</evidence>
<keyword evidence="6 8" id="KW-1133">Transmembrane helix</keyword>
<dbReference type="PRINTS" id="PR01806">
    <property type="entry name" value="VIRFACTRMVIN"/>
</dbReference>
<dbReference type="GO" id="GO:0034204">
    <property type="term" value="P:lipid translocation"/>
    <property type="evidence" value="ECO:0007669"/>
    <property type="project" value="TreeGrafter"/>
</dbReference>
<dbReference type="HOGENOM" id="CLU_006797_5_2_0"/>
<dbReference type="STRING" id="649638.Trad_2962"/>
<evidence type="ECO:0000313" key="9">
    <source>
        <dbReference type="EMBL" id="ADI16056.1"/>
    </source>
</evidence>
<dbReference type="Proteomes" id="UP000000379">
    <property type="component" value="Chromosome"/>
</dbReference>
<dbReference type="GO" id="GO:0008360">
    <property type="term" value="P:regulation of cell shape"/>
    <property type="evidence" value="ECO:0007669"/>
    <property type="project" value="UniProtKB-KW"/>
</dbReference>
<dbReference type="RefSeq" id="WP_013179415.1">
    <property type="nucleotide sequence ID" value="NC_014221.1"/>
</dbReference>
<reference evidence="9 10" key="2">
    <citation type="journal article" date="2011" name="Stand. Genomic Sci.">
        <title>Complete genome sequence of Truepera radiovictrix type strain (RQ-24).</title>
        <authorList>
            <person name="Ivanova N."/>
            <person name="Rohde C."/>
            <person name="Munk C."/>
            <person name="Nolan M."/>
            <person name="Lucas S."/>
            <person name="Del Rio T.G."/>
            <person name="Tice H."/>
            <person name="Deshpande S."/>
            <person name="Cheng J.F."/>
            <person name="Tapia R."/>
            <person name="Han C."/>
            <person name="Goodwin L."/>
            <person name="Pitluck S."/>
            <person name="Liolios K."/>
            <person name="Mavromatis K."/>
            <person name="Mikhailova N."/>
            <person name="Pati A."/>
            <person name="Chen A."/>
            <person name="Palaniappan K."/>
            <person name="Land M."/>
            <person name="Hauser L."/>
            <person name="Chang Y.J."/>
            <person name="Jeffries C.D."/>
            <person name="Brambilla E."/>
            <person name="Rohde M."/>
            <person name="Goker M."/>
            <person name="Tindall B.J."/>
            <person name="Woyke T."/>
            <person name="Bristow J."/>
            <person name="Eisen J.A."/>
            <person name="Markowitz V."/>
            <person name="Hugenholtz P."/>
            <person name="Kyrpides N.C."/>
            <person name="Klenk H.P."/>
            <person name="Lapidus A."/>
        </authorList>
    </citation>
    <scope>NUCLEOTIDE SEQUENCE [LARGE SCALE GENOMIC DNA]</scope>
    <source>
        <strain evidence="10">DSM 17093 / CIP 108686 / LMG 22925 / RQ-24</strain>
    </source>
</reference>
<feature type="transmembrane region" description="Helical" evidence="8">
    <location>
        <begin position="416"/>
        <end position="440"/>
    </location>
</feature>
<dbReference type="PANTHER" id="PTHR47019:SF1">
    <property type="entry name" value="LIPID II FLIPPASE MURJ"/>
    <property type="match status" value="1"/>
</dbReference>
<feature type="transmembrane region" description="Helical" evidence="8">
    <location>
        <begin position="275"/>
        <end position="293"/>
    </location>
</feature>
<organism evidence="9 10">
    <name type="scientific">Truepera radiovictrix (strain DSM 17093 / CIP 108686 / LMG 22925 / RQ-24)</name>
    <dbReference type="NCBI Taxonomy" id="649638"/>
    <lineage>
        <taxon>Bacteria</taxon>
        <taxon>Thermotogati</taxon>
        <taxon>Deinococcota</taxon>
        <taxon>Deinococci</taxon>
        <taxon>Trueperales</taxon>
        <taxon>Trueperaceae</taxon>
        <taxon>Truepera</taxon>
    </lineage>
</organism>
<feature type="transmembrane region" description="Helical" evidence="8">
    <location>
        <begin position="231"/>
        <end position="251"/>
    </location>
</feature>
<gene>
    <name evidence="9" type="ordered locus">Trad_2962</name>
</gene>
<dbReference type="KEGG" id="tra:Trad_2962"/>
<evidence type="ECO:0000313" key="10">
    <source>
        <dbReference type="Proteomes" id="UP000000379"/>
    </source>
</evidence>
<evidence type="ECO:0000256" key="7">
    <source>
        <dbReference type="ARBA" id="ARBA00023136"/>
    </source>
</evidence>
<evidence type="ECO:0000256" key="8">
    <source>
        <dbReference type="SAM" id="Phobius"/>
    </source>
</evidence>
<feature type="transmembrane region" description="Helical" evidence="8">
    <location>
        <begin position="194"/>
        <end position="219"/>
    </location>
</feature>
<dbReference type="GO" id="GO:0015648">
    <property type="term" value="F:lipid-linked peptidoglycan transporter activity"/>
    <property type="evidence" value="ECO:0007669"/>
    <property type="project" value="TreeGrafter"/>
</dbReference>
<dbReference type="CDD" id="cd13123">
    <property type="entry name" value="MATE_MurJ_like"/>
    <property type="match status" value="1"/>
</dbReference>
<dbReference type="eggNOG" id="COG0728">
    <property type="taxonomic scope" value="Bacteria"/>
</dbReference>
<feature type="transmembrane region" description="Helical" evidence="8">
    <location>
        <begin position="452"/>
        <end position="471"/>
    </location>
</feature>
<dbReference type="GO" id="GO:0009252">
    <property type="term" value="P:peptidoglycan biosynthetic process"/>
    <property type="evidence" value="ECO:0007669"/>
    <property type="project" value="UniProtKB-KW"/>
</dbReference>
<keyword evidence="5" id="KW-0573">Peptidoglycan synthesis</keyword>
<keyword evidence="2" id="KW-1003">Cell membrane</keyword>
<feature type="transmembrane region" description="Helical" evidence="8">
    <location>
        <begin position="357"/>
        <end position="380"/>
    </location>
</feature>
<dbReference type="Pfam" id="PF03023">
    <property type="entry name" value="MurJ"/>
    <property type="match status" value="1"/>
</dbReference>
<proteinExistence type="predicted"/>
<dbReference type="InterPro" id="IPR004268">
    <property type="entry name" value="MurJ"/>
</dbReference>
<keyword evidence="3 8" id="KW-0812">Transmembrane</keyword>
<evidence type="ECO:0000256" key="4">
    <source>
        <dbReference type="ARBA" id="ARBA00022960"/>
    </source>
</evidence>
<feature type="transmembrane region" description="Helical" evidence="8">
    <location>
        <begin position="136"/>
        <end position="160"/>
    </location>
</feature>
<name>D7CWA6_TRURR</name>
<dbReference type="EMBL" id="CP002049">
    <property type="protein sequence ID" value="ADI16056.1"/>
    <property type="molecule type" value="Genomic_DNA"/>
</dbReference>
<evidence type="ECO:0000256" key="3">
    <source>
        <dbReference type="ARBA" id="ARBA00022692"/>
    </source>
</evidence>
<feature type="transmembrane region" description="Helical" evidence="8">
    <location>
        <begin position="392"/>
        <end position="410"/>
    </location>
</feature>
<dbReference type="PANTHER" id="PTHR47019">
    <property type="entry name" value="LIPID II FLIPPASE MURJ"/>
    <property type="match status" value="1"/>
</dbReference>
<feature type="transmembrane region" description="Helical" evidence="8">
    <location>
        <begin position="167"/>
        <end position="188"/>
    </location>
</feature>
<feature type="transmembrane region" description="Helical" evidence="8">
    <location>
        <begin position="483"/>
        <end position="503"/>
    </location>
</feature>
<comment type="subcellular location">
    <subcellularLocation>
        <location evidence="1">Cell membrane</location>
        <topology evidence="1">Multi-pass membrane protein</topology>
    </subcellularLocation>
</comment>
<feature type="transmembrane region" description="Helical" evidence="8">
    <location>
        <begin position="94"/>
        <end position="116"/>
    </location>
</feature>
<sequence>MQSKHQRRLAGRLERPRGGARGAVTLMIGTLASRVTGLLKQSLLVQLFDRSVTDAFNVALRVPNLFRELLAEGALTNAFVPVYKGLGAAEARRLSGALLSLLLFVNALLVLLAVWAAPWLVTRLLVAPDTPLDVPLIITLTRIVFPVLAALSFSALAMGVLNAEERFFAPAWAPVVLNVVTVALMLAFPGQAVMLAVAFVVGGAAQLLFQLPALARAGLLPRLGVWWHPQLLGVLTLMVPFTFSTSARQFLNVVSSRLLSTLPEGSVTAFSNADLFLSLALGLFSISPALAFYSRLSGQTGDPEAFRATLGEGLGLIALLTAPAGVFLSVWATPVVVSVLDWTPVLGGSGMGDTLVHFSAAALWPLGLAVFPVGLNNLLLRTLYARRRVRTPVALSVAFLGLHALLYALLAPRYGLVGLSAATAAVGWLQLGVLLALVWRRERFDLRRLWRSSLKVWLAAALSALLVRTLLEPLALPGGWVGAALEVVLAGVGVLALYAALCVRLRVPEAARFASAKTPPATPRRR</sequence>
<dbReference type="OrthoDB" id="9804143at2"/>
<keyword evidence="4" id="KW-0133">Cell shape</keyword>
<evidence type="ECO:0000256" key="1">
    <source>
        <dbReference type="ARBA" id="ARBA00004651"/>
    </source>
</evidence>